<name>A0A1L7XM17_9HELO</name>
<reference evidence="1 2" key="1">
    <citation type="submission" date="2016-03" db="EMBL/GenBank/DDBJ databases">
        <authorList>
            <person name="Ploux O."/>
        </authorList>
    </citation>
    <scope>NUCLEOTIDE SEQUENCE [LARGE SCALE GENOMIC DNA]</scope>
    <source>
        <strain evidence="1 2">UAMH 11012</strain>
    </source>
</reference>
<evidence type="ECO:0000313" key="1">
    <source>
        <dbReference type="EMBL" id="CZR66063.1"/>
    </source>
</evidence>
<dbReference type="AlphaFoldDB" id="A0A1L7XM17"/>
<dbReference type="OrthoDB" id="10410756at2759"/>
<evidence type="ECO:0000313" key="2">
    <source>
        <dbReference type="Proteomes" id="UP000184330"/>
    </source>
</evidence>
<accession>A0A1L7XM17</accession>
<protein>
    <submittedName>
        <fullName evidence="1">Uncharacterized protein</fullName>
    </submittedName>
</protein>
<dbReference type="EMBL" id="FJOG01000034">
    <property type="protein sequence ID" value="CZR66063.1"/>
    <property type="molecule type" value="Genomic_DNA"/>
</dbReference>
<organism evidence="1 2">
    <name type="scientific">Phialocephala subalpina</name>
    <dbReference type="NCBI Taxonomy" id="576137"/>
    <lineage>
        <taxon>Eukaryota</taxon>
        <taxon>Fungi</taxon>
        <taxon>Dikarya</taxon>
        <taxon>Ascomycota</taxon>
        <taxon>Pezizomycotina</taxon>
        <taxon>Leotiomycetes</taxon>
        <taxon>Helotiales</taxon>
        <taxon>Mollisiaceae</taxon>
        <taxon>Phialocephala</taxon>
        <taxon>Phialocephala fortinii species complex</taxon>
    </lineage>
</organism>
<dbReference type="Proteomes" id="UP000184330">
    <property type="component" value="Unassembled WGS sequence"/>
</dbReference>
<keyword evidence="2" id="KW-1185">Reference proteome</keyword>
<sequence length="280" mass="30898">MATPNVTLGALDLMPDNVNLTFVQRLKFEDLRKSRSSKETIDRLIHYYEATDNKFFLGRITTLLNDLKNEKLGAMSMKYDIADEDLLCITFALGAGPLTAEEARDLSELIVGDEMFQDAFVGIALVPNLSDLPGHSLAELHDQNFKDNAKGRGVPRKVALQAYGPEIVSSLKKALLDISGIGVEGYKGEDPGCPKPSLITPELPLQLKVQKEIVRKFEGHLEKLREATRENVDIGSLGLRDAFLGLDLLNRDVGEVKVALGLRHFETDIEELEALGVKEA</sequence>
<gene>
    <name evidence="1" type="ORF">PAC_15964</name>
</gene>
<proteinExistence type="predicted"/>